<organism evidence="2 3">
    <name type="scientific">Methanobrevibacter olleyae</name>
    <dbReference type="NCBI Taxonomy" id="294671"/>
    <lineage>
        <taxon>Archaea</taxon>
        <taxon>Methanobacteriati</taxon>
        <taxon>Methanobacteriota</taxon>
        <taxon>Methanomada group</taxon>
        <taxon>Methanobacteria</taxon>
        <taxon>Methanobacteriales</taxon>
        <taxon>Methanobacteriaceae</taxon>
        <taxon>Methanobrevibacter</taxon>
    </lineage>
</organism>
<keyword evidence="1" id="KW-0472">Membrane</keyword>
<reference evidence="3" key="1">
    <citation type="submission" date="2016-10" db="EMBL/GenBank/DDBJ databases">
        <authorList>
            <person name="Varghese N."/>
        </authorList>
    </citation>
    <scope>NUCLEOTIDE SEQUENCE [LARGE SCALE GENOMIC DNA]</scope>
    <source>
        <strain evidence="3">DSM 16632</strain>
    </source>
</reference>
<name>A0A1I4JJL4_METOL</name>
<dbReference type="Proteomes" id="UP000183442">
    <property type="component" value="Unassembled WGS sequence"/>
</dbReference>
<accession>A0A1I4JJL4</accession>
<evidence type="ECO:0000313" key="3">
    <source>
        <dbReference type="Proteomes" id="UP000183442"/>
    </source>
</evidence>
<feature type="transmembrane region" description="Helical" evidence="1">
    <location>
        <begin position="42"/>
        <end position="66"/>
    </location>
</feature>
<keyword evidence="1" id="KW-0812">Transmembrane</keyword>
<gene>
    <name evidence="2" type="ORF">SAMN02910297_01461</name>
</gene>
<sequence length="181" mass="20541">MIEKKVPQKTIERDKLLLDLMIHAYDEDVARNELVDSKNCQMIVLTGVMLTLQATFFTELLVNSVLLKDVICYDRKVILSVLMLISMILYVCSLFIFINAYAFNKKFGSSPDPEELLDKAIDNHSIKKVQGNVLFDFNETISYNSSIIDDKINKGKFGFITLGVGGISTLLFLLVFILYLI</sequence>
<evidence type="ECO:0000313" key="2">
    <source>
        <dbReference type="EMBL" id="SFL66762.1"/>
    </source>
</evidence>
<dbReference type="AlphaFoldDB" id="A0A1I4JJL4"/>
<proteinExistence type="predicted"/>
<dbReference type="OrthoDB" id="77363at2157"/>
<dbReference type="EMBL" id="FOTL01000026">
    <property type="protein sequence ID" value="SFL66762.1"/>
    <property type="molecule type" value="Genomic_DNA"/>
</dbReference>
<feature type="transmembrane region" description="Helical" evidence="1">
    <location>
        <begin position="78"/>
        <end position="103"/>
    </location>
</feature>
<dbReference type="RefSeq" id="WP_074798745.1">
    <property type="nucleotide sequence ID" value="NZ_FOTL01000026.1"/>
</dbReference>
<keyword evidence="1" id="KW-1133">Transmembrane helix</keyword>
<evidence type="ECO:0000256" key="1">
    <source>
        <dbReference type="SAM" id="Phobius"/>
    </source>
</evidence>
<feature type="transmembrane region" description="Helical" evidence="1">
    <location>
        <begin position="157"/>
        <end position="180"/>
    </location>
</feature>
<protein>
    <submittedName>
        <fullName evidence="2">Uncharacterized protein</fullName>
    </submittedName>
</protein>